<dbReference type="NCBIfam" id="NF033788">
    <property type="entry name" value="HTH_metalloreg"/>
    <property type="match status" value="1"/>
</dbReference>
<dbReference type="GO" id="GO:0003700">
    <property type="term" value="F:DNA-binding transcription factor activity"/>
    <property type="evidence" value="ECO:0007669"/>
    <property type="project" value="InterPro"/>
</dbReference>
<dbReference type="Gene3D" id="1.10.10.10">
    <property type="entry name" value="Winged helix-like DNA-binding domain superfamily/Winged helix DNA-binding domain"/>
    <property type="match status" value="1"/>
</dbReference>
<sequence>MQKTETATKSVYGLYYKELEHFPEAVYHKNALLYRLMANPKRLHMLNLLAQKEMTVAELAKELGVRMPNISQHLSILRGNKFVETRREGTSVYYRITDPRIVAPCRIFKELYGL</sequence>
<name>A0A1F6BYZ6_9BACT</name>
<gene>
    <name evidence="5" type="ORF">A3A21_02115</name>
</gene>
<dbReference type="GO" id="GO:0003677">
    <property type="term" value="F:DNA binding"/>
    <property type="evidence" value="ECO:0007669"/>
    <property type="project" value="UniProtKB-KW"/>
</dbReference>
<dbReference type="InterPro" id="IPR036388">
    <property type="entry name" value="WH-like_DNA-bd_sf"/>
</dbReference>
<dbReference type="PROSITE" id="PS50987">
    <property type="entry name" value="HTH_ARSR_2"/>
    <property type="match status" value="1"/>
</dbReference>
<proteinExistence type="predicted"/>
<organism evidence="5 6">
    <name type="scientific">Candidatus Jorgensenbacteria bacterium RIFCSPLOWO2_01_FULL_45_25b</name>
    <dbReference type="NCBI Taxonomy" id="1798471"/>
    <lineage>
        <taxon>Bacteria</taxon>
        <taxon>Candidatus Joergenseniibacteriota</taxon>
    </lineage>
</organism>
<comment type="caution">
    <text evidence="5">The sequence shown here is derived from an EMBL/GenBank/DDBJ whole genome shotgun (WGS) entry which is preliminary data.</text>
</comment>
<dbReference type="PRINTS" id="PR00778">
    <property type="entry name" value="HTHARSR"/>
</dbReference>
<reference evidence="5 6" key="1">
    <citation type="journal article" date="2016" name="Nat. Commun.">
        <title>Thousands of microbial genomes shed light on interconnected biogeochemical processes in an aquifer system.</title>
        <authorList>
            <person name="Anantharaman K."/>
            <person name="Brown C.T."/>
            <person name="Hug L.A."/>
            <person name="Sharon I."/>
            <person name="Castelle C.J."/>
            <person name="Probst A.J."/>
            <person name="Thomas B.C."/>
            <person name="Singh A."/>
            <person name="Wilkins M.J."/>
            <person name="Karaoz U."/>
            <person name="Brodie E.L."/>
            <person name="Williams K.H."/>
            <person name="Hubbard S.S."/>
            <person name="Banfield J.F."/>
        </authorList>
    </citation>
    <scope>NUCLEOTIDE SEQUENCE [LARGE SCALE GENOMIC DNA]</scope>
</reference>
<dbReference type="InterPro" id="IPR011991">
    <property type="entry name" value="ArsR-like_HTH"/>
</dbReference>
<evidence type="ECO:0000256" key="2">
    <source>
        <dbReference type="ARBA" id="ARBA00023125"/>
    </source>
</evidence>
<dbReference type="InterPro" id="IPR036390">
    <property type="entry name" value="WH_DNA-bd_sf"/>
</dbReference>
<dbReference type="SMART" id="SM00418">
    <property type="entry name" value="HTH_ARSR"/>
    <property type="match status" value="1"/>
</dbReference>
<dbReference type="SUPFAM" id="SSF46785">
    <property type="entry name" value="Winged helix' DNA-binding domain"/>
    <property type="match status" value="1"/>
</dbReference>
<dbReference type="STRING" id="1798471.A3A21_02115"/>
<dbReference type="Pfam" id="PF01022">
    <property type="entry name" value="HTH_5"/>
    <property type="match status" value="1"/>
</dbReference>
<evidence type="ECO:0000313" key="6">
    <source>
        <dbReference type="Proteomes" id="UP000176996"/>
    </source>
</evidence>
<evidence type="ECO:0000259" key="4">
    <source>
        <dbReference type="PROSITE" id="PS50987"/>
    </source>
</evidence>
<evidence type="ECO:0000313" key="5">
    <source>
        <dbReference type="EMBL" id="OGG42174.1"/>
    </source>
</evidence>
<dbReference type="PANTHER" id="PTHR43132">
    <property type="entry name" value="ARSENICAL RESISTANCE OPERON REPRESSOR ARSR-RELATED"/>
    <property type="match status" value="1"/>
</dbReference>
<protein>
    <recommendedName>
        <fullName evidence="4">HTH arsR-type domain-containing protein</fullName>
    </recommendedName>
</protein>
<evidence type="ECO:0000256" key="3">
    <source>
        <dbReference type="ARBA" id="ARBA00023163"/>
    </source>
</evidence>
<keyword evidence="2" id="KW-0238">DNA-binding</keyword>
<dbReference type="EMBL" id="MFKK01000004">
    <property type="protein sequence ID" value="OGG42174.1"/>
    <property type="molecule type" value="Genomic_DNA"/>
</dbReference>
<dbReference type="CDD" id="cd00090">
    <property type="entry name" value="HTH_ARSR"/>
    <property type="match status" value="1"/>
</dbReference>
<dbReference type="InterPro" id="IPR051011">
    <property type="entry name" value="Metal_resp_trans_reg"/>
</dbReference>
<dbReference type="InterPro" id="IPR001845">
    <property type="entry name" value="HTH_ArsR_DNA-bd_dom"/>
</dbReference>
<keyword evidence="1" id="KW-0805">Transcription regulation</keyword>
<dbReference type="Proteomes" id="UP000176996">
    <property type="component" value="Unassembled WGS sequence"/>
</dbReference>
<dbReference type="PANTHER" id="PTHR43132:SF2">
    <property type="entry name" value="ARSENICAL RESISTANCE OPERON REPRESSOR ARSR-RELATED"/>
    <property type="match status" value="1"/>
</dbReference>
<evidence type="ECO:0000256" key="1">
    <source>
        <dbReference type="ARBA" id="ARBA00023015"/>
    </source>
</evidence>
<keyword evidence="3" id="KW-0804">Transcription</keyword>
<feature type="domain" description="HTH arsR-type" evidence="4">
    <location>
        <begin position="22"/>
        <end position="114"/>
    </location>
</feature>
<dbReference type="AlphaFoldDB" id="A0A1F6BYZ6"/>
<accession>A0A1F6BYZ6</accession>